<accession>A0ABY7FUW1</accession>
<name>A0ABY7FUW1_MYAAR</name>
<keyword evidence="2" id="KW-1185">Reference proteome</keyword>
<proteinExistence type="predicted"/>
<reference evidence="1" key="1">
    <citation type="submission" date="2022-11" db="EMBL/GenBank/DDBJ databases">
        <title>Centuries of genome instability and evolution in soft-shell clam transmissible cancer (bioRxiv).</title>
        <authorList>
            <person name="Hart S.F.M."/>
            <person name="Yonemitsu M.A."/>
            <person name="Giersch R.M."/>
            <person name="Beal B.F."/>
            <person name="Arriagada G."/>
            <person name="Davis B.W."/>
            <person name="Ostrander E.A."/>
            <person name="Goff S.P."/>
            <person name="Metzger M.J."/>
        </authorList>
    </citation>
    <scope>NUCLEOTIDE SEQUENCE</scope>
    <source>
        <strain evidence="1">MELC-2E11</strain>
        <tissue evidence="1">Siphon/mantle</tissue>
    </source>
</reference>
<dbReference type="Proteomes" id="UP001164746">
    <property type="component" value="Chromosome 13"/>
</dbReference>
<evidence type="ECO:0000313" key="2">
    <source>
        <dbReference type="Proteomes" id="UP001164746"/>
    </source>
</evidence>
<sequence>MNVGSYSTFSTMSPCSMKPMFFIMDPSHTFKTIRNNKLKSGIGGINQMHRKLTNEHLYPSNQPKMRNYLAENVLDSDNLITQYRKYLGDKGQVLNREIELLEKHKN</sequence>
<gene>
    <name evidence="1" type="ORF">MAR_038185</name>
</gene>
<dbReference type="EMBL" id="CP111024">
    <property type="protein sequence ID" value="WAR24516.1"/>
    <property type="molecule type" value="Genomic_DNA"/>
</dbReference>
<evidence type="ECO:0000313" key="1">
    <source>
        <dbReference type="EMBL" id="WAR24516.1"/>
    </source>
</evidence>
<protein>
    <submittedName>
        <fullName evidence="1">Uncharacterized protein</fullName>
    </submittedName>
</protein>
<organism evidence="1 2">
    <name type="scientific">Mya arenaria</name>
    <name type="common">Soft-shell clam</name>
    <dbReference type="NCBI Taxonomy" id="6604"/>
    <lineage>
        <taxon>Eukaryota</taxon>
        <taxon>Metazoa</taxon>
        <taxon>Spiralia</taxon>
        <taxon>Lophotrochozoa</taxon>
        <taxon>Mollusca</taxon>
        <taxon>Bivalvia</taxon>
        <taxon>Autobranchia</taxon>
        <taxon>Heteroconchia</taxon>
        <taxon>Euheterodonta</taxon>
        <taxon>Imparidentia</taxon>
        <taxon>Neoheterodontei</taxon>
        <taxon>Myida</taxon>
        <taxon>Myoidea</taxon>
        <taxon>Myidae</taxon>
        <taxon>Mya</taxon>
    </lineage>
</organism>